<gene>
    <name evidence="1" type="ORF">K3174_06780</name>
</gene>
<dbReference type="EMBL" id="JAIGNO010000003">
    <property type="protein sequence ID" value="MBX7482230.1"/>
    <property type="molecule type" value="Genomic_DNA"/>
</dbReference>
<dbReference type="Proteomes" id="UP000755104">
    <property type="component" value="Unassembled WGS sequence"/>
</dbReference>
<dbReference type="InterPro" id="IPR009964">
    <property type="entry name" value="DUF1491"/>
</dbReference>
<dbReference type="RefSeq" id="WP_221557160.1">
    <property type="nucleotide sequence ID" value="NZ_JAIGNO010000003.1"/>
</dbReference>
<sequence>MDARLPAHVEVSGLIRAAEAAGGFGMVLQKGERDAGTILLLTTHSGRNTRLWERMPQLDGSRIFVCTRDQDDENTREFEEYLARRRLSDPDCWMVELDVENAERFIARGGH</sequence>
<dbReference type="Pfam" id="PF07372">
    <property type="entry name" value="DUF1491"/>
    <property type="match status" value="1"/>
</dbReference>
<accession>A0ABS7J4G6</accession>
<dbReference type="Gene3D" id="3.40.1530.20">
    <property type="entry name" value="Protein of unknown function (DUF1491)"/>
    <property type="match status" value="1"/>
</dbReference>
<proteinExistence type="predicted"/>
<reference evidence="1 2" key="1">
    <citation type="submission" date="2021-08" db="EMBL/GenBank/DDBJ databases">
        <title>Comparative Genomics Analysis of the Genus Qipengyuania Reveals Extensive Genetic Diversity and Metabolic Versatility, Including the Description of Fifteen Novel Species.</title>
        <authorList>
            <person name="Liu Y."/>
        </authorList>
    </citation>
    <scope>NUCLEOTIDE SEQUENCE [LARGE SCALE GENOMIC DNA]</scope>
    <source>
        <strain evidence="1 2">6D47A</strain>
    </source>
</reference>
<comment type="caution">
    <text evidence="1">The sequence shown here is derived from an EMBL/GenBank/DDBJ whole genome shotgun (WGS) entry which is preliminary data.</text>
</comment>
<evidence type="ECO:0000313" key="2">
    <source>
        <dbReference type="Proteomes" id="UP000755104"/>
    </source>
</evidence>
<name>A0ABS7J4G6_9SPHN</name>
<keyword evidence="2" id="KW-1185">Reference proteome</keyword>
<protein>
    <submittedName>
        <fullName evidence="1">DUF1491 family protein</fullName>
    </submittedName>
</protein>
<evidence type="ECO:0000313" key="1">
    <source>
        <dbReference type="EMBL" id="MBX7482230.1"/>
    </source>
</evidence>
<organism evidence="1 2">
    <name type="scientific">Qipengyuania qiaonensis</name>
    <dbReference type="NCBI Taxonomy" id="2867240"/>
    <lineage>
        <taxon>Bacteria</taxon>
        <taxon>Pseudomonadati</taxon>
        <taxon>Pseudomonadota</taxon>
        <taxon>Alphaproteobacteria</taxon>
        <taxon>Sphingomonadales</taxon>
        <taxon>Erythrobacteraceae</taxon>
        <taxon>Qipengyuania</taxon>
    </lineage>
</organism>